<reference evidence="1 2" key="1">
    <citation type="submission" date="2023-07" db="EMBL/GenBank/DDBJ databases">
        <title>Sorghum-associated microbial communities from plants grown in Nebraska, USA.</title>
        <authorList>
            <person name="Schachtman D."/>
        </authorList>
    </citation>
    <scope>NUCLEOTIDE SEQUENCE [LARGE SCALE GENOMIC DNA]</scope>
    <source>
        <strain evidence="1 2">CC351</strain>
    </source>
</reference>
<gene>
    <name evidence="1" type="ORF">J2T04_002180</name>
</gene>
<keyword evidence="2" id="KW-1185">Reference proteome</keyword>
<sequence length="259" mass="30810">MILGVYWYFKFPENVYSFQFFNFLKGFGGHVDNPAELEARVSVDHPESFIKKLEELHFRFKRMYLDIKVNENQFLISTGDYTLFDEHFQFVSEIERLLFHHNAVLLDLPFEMKSSRRFSPENKNFETIGHRFMQITGSDFKKNNAENLSVRIDCNLPAANKKDLINDLIRICTEENIQVFYYYGCDFKQHSNLMFIFSNGRQMENSVQDVDINTFGNKVRRLEQKYPLHFGLFGGMEYYPRNGPFVELITDEEYILNKK</sequence>
<proteinExistence type="predicted"/>
<dbReference type="RefSeq" id="WP_306843509.1">
    <property type="nucleotide sequence ID" value="NZ_JAUSRL010000003.1"/>
</dbReference>
<protein>
    <submittedName>
        <fullName evidence="1">Uncharacterized protein</fullName>
    </submittedName>
</protein>
<dbReference type="EMBL" id="JAUSRL010000003">
    <property type="protein sequence ID" value="MDP9960296.1"/>
    <property type="molecule type" value="Genomic_DNA"/>
</dbReference>
<organism evidence="1 2">
    <name type="scientific">Chryseobacterium lathyri</name>
    <dbReference type="NCBI Taxonomy" id="395933"/>
    <lineage>
        <taxon>Bacteria</taxon>
        <taxon>Pseudomonadati</taxon>
        <taxon>Bacteroidota</taxon>
        <taxon>Flavobacteriia</taxon>
        <taxon>Flavobacteriales</taxon>
        <taxon>Weeksellaceae</taxon>
        <taxon>Chryseobacterium group</taxon>
        <taxon>Chryseobacterium</taxon>
    </lineage>
</organism>
<comment type="caution">
    <text evidence="1">The sequence shown here is derived from an EMBL/GenBank/DDBJ whole genome shotgun (WGS) entry which is preliminary data.</text>
</comment>
<dbReference type="Proteomes" id="UP001235513">
    <property type="component" value="Unassembled WGS sequence"/>
</dbReference>
<accession>A0ABT9SNC4</accession>
<name>A0ABT9SNC4_9FLAO</name>
<evidence type="ECO:0000313" key="2">
    <source>
        <dbReference type="Proteomes" id="UP001235513"/>
    </source>
</evidence>
<evidence type="ECO:0000313" key="1">
    <source>
        <dbReference type="EMBL" id="MDP9960296.1"/>
    </source>
</evidence>